<dbReference type="EMBL" id="JACXVP010000012">
    <property type="protein sequence ID" value="KAG5573488.1"/>
    <property type="molecule type" value="Genomic_DNA"/>
</dbReference>
<dbReference type="Proteomes" id="UP000824120">
    <property type="component" value="Chromosome 12"/>
</dbReference>
<organism evidence="1 2">
    <name type="scientific">Solanum commersonii</name>
    <name type="common">Commerson's wild potato</name>
    <name type="synonym">Commerson's nightshade</name>
    <dbReference type="NCBI Taxonomy" id="4109"/>
    <lineage>
        <taxon>Eukaryota</taxon>
        <taxon>Viridiplantae</taxon>
        <taxon>Streptophyta</taxon>
        <taxon>Embryophyta</taxon>
        <taxon>Tracheophyta</taxon>
        <taxon>Spermatophyta</taxon>
        <taxon>Magnoliopsida</taxon>
        <taxon>eudicotyledons</taxon>
        <taxon>Gunneridae</taxon>
        <taxon>Pentapetalae</taxon>
        <taxon>asterids</taxon>
        <taxon>lamiids</taxon>
        <taxon>Solanales</taxon>
        <taxon>Solanaceae</taxon>
        <taxon>Solanoideae</taxon>
        <taxon>Solaneae</taxon>
        <taxon>Solanum</taxon>
    </lineage>
</organism>
<dbReference type="PROSITE" id="PS00018">
    <property type="entry name" value="EF_HAND_1"/>
    <property type="match status" value="1"/>
</dbReference>
<evidence type="ECO:0000313" key="1">
    <source>
        <dbReference type="EMBL" id="KAG5573488.1"/>
    </source>
</evidence>
<dbReference type="AlphaFoldDB" id="A0A9J5WER5"/>
<name>A0A9J5WER5_SOLCO</name>
<dbReference type="InterPro" id="IPR018247">
    <property type="entry name" value="EF_Hand_1_Ca_BS"/>
</dbReference>
<protein>
    <submittedName>
        <fullName evidence="1">Uncharacterized protein</fullName>
    </submittedName>
</protein>
<dbReference type="OrthoDB" id="26525at2759"/>
<proteinExistence type="predicted"/>
<accession>A0A9J5WER5</accession>
<gene>
    <name evidence="1" type="ORF">H5410_063254</name>
</gene>
<sequence>MACLVVSTLAIHSSPGVTSINSSPRSSSLASVVEGGCRDANGNRYIDENEFNNLVEFAQKNLGVRIVSY</sequence>
<reference evidence="1 2" key="1">
    <citation type="submission" date="2020-09" db="EMBL/GenBank/DDBJ databases">
        <title>De no assembly of potato wild relative species, Solanum commersonii.</title>
        <authorList>
            <person name="Cho K."/>
        </authorList>
    </citation>
    <scope>NUCLEOTIDE SEQUENCE [LARGE SCALE GENOMIC DNA]</scope>
    <source>
        <strain evidence="1">LZ3.2</strain>
        <tissue evidence="1">Leaf</tissue>
    </source>
</reference>
<keyword evidence="2" id="KW-1185">Reference proteome</keyword>
<evidence type="ECO:0000313" key="2">
    <source>
        <dbReference type="Proteomes" id="UP000824120"/>
    </source>
</evidence>
<comment type="caution">
    <text evidence="1">The sequence shown here is derived from an EMBL/GenBank/DDBJ whole genome shotgun (WGS) entry which is preliminary data.</text>
</comment>